<feature type="compositionally biased region" description="Low complexity" evidence="18">
    <location>
        <begin position="15"/>
        <end position="27"/>
    </location>
</feature>
<feature type="transmembrane region" description="Helical" evidence="19">
    <location>
        <begin position="87"/>
        <end position="105"/>
    </location>
</feature>
<evidence type="ECO:0000256" key="11">
    <source>
        <dbReference type="ARBA" id="ARBA00022989"/>
    </source>
</evidence>
<evidence type="ECO:0000256" key="1">
    <source>
        <dbReference type="ARBA" id="ARBA00004141"/>
    </source>
</evidence>
<keyword evidence="12" id="KW-0770">Synapse</keyword>
<evidence type="ECO:0000256" key="16">
    <source>
        <dbReference type="ARBA" id="ARBA00024003"/>
    </source>
</evidence>
<keyword evidence="14 19" id="KW-0472">Membrane</keyword>
<evidence type="ECO:0000256" key="7">
    <source>
        <dbReference type="ARBA" id="ARBA00004603"/>
    </source>
</evidence>
<keyword evidence="11 19" id="KW-1133">Transmembrane helix</keyword>
<dbReference type="GO" id="GO:0005776">
    <property type="term" value="C:autophagosome"/>
    <property type="evidence" value="ECO:0007669"/>
    <property type="project" value="UniProtKB-SubCell"/>
</dbReference>
<dbReference type="Pfam" id="PF05915">
    <property type="entry name" value="TMEM_230_134"/>
    <property type="match status" value="1"/>
</dbReference>
<feature type="region of interest" description="Disordered" evidence="18">
    <location>
        <begin position="1"/>
        <end position="27"/>
    </location>
</feature>
<dbReference type="PANTHER" id="PTHR15664">
    <property type="entry name" value="C20ORF30 PROTEIN"/>
    <property type="match status" value="1"/>
</dbReference>
<feature type="compositionally biased region" description="Polar residues" evidence="18">
    <location>
        <begin position="1"/>
        <end position="11"/>
    </location>
</feature>
<evidence type="ECO:0000256" key="15">
    <source>
        <dbReference type="ARBA" id="ARBA00023329"/>
    </source>
</evidence>
<evidence type="ECO:0000256" key="19">
    <source>
        <dbReference type="SAM" id="Phobius"/>
    </source>
</evidence>
<protein>
    <recommendedName>
        <fullName evidence="17">Transmembrane protein 230</fullName>
    </recommendedName>
</protein>
<evidence type="ECO:0000256" key="9">
    <source>
        <dbReference type="ARBA" id="ARBA00022692"/>
    </source>
</evidence>
<keyword evidence="13" id="KW-0333">Golgi apparatus</keyword>
<dbReference type="GO" id="GO:0008021">
    <property type="term" value="C:synaptic vesicle"/>
    <property type="evidence" value="ECO:0007669"/>
    <property type="project" value="UniProtKB-SubCell"/>
</dbReference>
<dbReference type="PANTHER" id="PTHR15664:SF6">
    <property type="entry name" value="TRANSMEMBRANE PROTEIN 230"/>
    <property type="match status" value="1"/>
</dbReference>
<dbReference type="GO" id="GO:0005769">
    <property type="term" value="C:early endosome"/>
    <property type="evidence" value="ECO:0007669"/>
    <property type="project" value="UniProtKB-SubCell"/>
</dbReference>
<reference evidence="20 21" key="1">
    <citation type="journal article" date="2014" name="Nat. Genet.">
        <title>Genome and transcriptome of the porcine whipworm Trichuris suis.</title>
        <authorList>
            <person name="Jex A.R."/>
            <person name="Nejsum P."/>
            <person name="Schwarz E.M."/>
            <person name="Hu L."/>
            <person name="Young N.D."/>
            <person name="Hall R.S."/>
            <person name="Korhonen P.K."/>
            <person name="Liao S."/>
            <person name="Thamsborg S."/>
            <person name="Xia J."/>
            <person name="Xu P."/>
            <person name="Wang S."/>
            <person name="Scheerlinck J.P."/>
            <person name="Hofmann A."/>
            <person name="Sternberg P.W."/>
            <person name="Wang J."/>
            <person name="Gasser R.B."/>
        </authorList>
    </citation>
    <scope>NUCLEOTIDE SEQUENCE [LARGE SCALE GENOMIC DNA]</scope>
    <source>
        <strain evidence="20">DCEP-RM93M</strain>
    </source>
</reference>
<evidence type="ECO:0000256" key="2">
    <source>
        <dbReference type="ARBA" id="ARBA00004172"/>
    </source>
</evidence>
<dbReference type="Proteomes" id="UP000030764">
    <property type="component" value="Unassembled WGS sequence"/>
</dbReference>
<keyword evidence="10" id="KW-0967">Endosome</keyword>
<evidence type="ECO:0000256" key="12">
    <source>
        <dbReference type="ARBA" id="ARBA00023018"/>
    </source>
</evidence>
<proteinExistence type="inferred from homology"/>
<evidence type="ECO:0000256" key="6">
    <source>
        <dbReference type="ARBA" id="ARBA00004601"/>
    </source>
</evidence>
<evidence type="ECO:0000256" key="13">
    <source>
        <dbReference type="ARBA" id="ARBA00023034"/>
    </source>
</evidence>
<evidence type="ECO:0000313" key="20">
    <source>
        <dbReference type="EMBL" id="KFD55483.1"/>
    </source>
</evidence>
<keyword evidence="9 19" id="KW-0812">Transmembrane</keyword>
<evidence type="ECO:0000256" key="10">
    <source>
        <dbReference type="ARBA" id="ARBA00022753"/>
    </source>
</evidence>
<evidence type="ECO:0000256" key="17">
    <source>
        <dbReference type="ARBA" id="ARBA00024088"/>
    </source>
</evidence>
<name>A0A085ME37_9BILA</name>
<evidence type="ECO:0000256" key="8">
    <source>
        <dbReference type="ARBA" id="ARBA00007743"/>
    </source>
</evidence>
<evidence type="ECO:0000256" key="4">
    <source>
        <dbReference type="ARBA" id="ARBA00004412"/>
    </source>
</evidence>
<dbReference type="GO" id="GO:0005770">
    <property type="term" value="C:late endosome"/>
    <property type="evidence" value="ECO:0007669"/>
    <property type="project" value="UniProtKB-SubCell"/>
</dbReference>
<evidence type="ECO:0000256" key="5">
    <source>
        <dbReference type="ARBA" id="ARBA00004419"/>
    </source>
</evidence>
<comment type="function">
    <text evidence="16">Involved in trafficking and recycling of synaptic vesicles.</text>
</comment>
<evidence type="ECO:0000256" key="3">
    <source>
        <dbReference type="ARBA" id="ARBA00004234"/>
    </source>
</evidence>
<comment type="similarity">
    <text evidence="8">Belongs to the TMEM134/TMEM230 family.</text>
</comment>
<organism evidence="20 21">
    <name type="scientific">Trichuris suis</name>
    <name type="common">pig whipworm</name>
    <dbReference type="NCBI Taxonomy" id="68888"/>
    <lineage>
        <taxon>Eukaryota</taxon>
        <taxon>Metazoa</taxon>
        <taxon>Ecdysozoa</taxon>
        <taxon>Nematoda</taxon>
        <taxon>Enoplea</taxon>
        <taxon>Dorylaimia</taxon>
        <taxon>Trichinellida</taxon>
        <taxon>Trichuridae</taxon>
        <taxon>Trichuris</taxon>
    </lineage>
</organism>
<dbReference type="InterPro" id="IPR044234">
    <property type="entry name" value="TMEM230"/>
</dbReference>
<dbReference type="GO" id="GO:0055037">
    <property type="term" value="C:recycling endosome"/>
    <property type="evidence" value="ECO:0007669"/>
    <property type="project" value="UniProtKB-SubCell"/>
</dbReference>
<feature type="transmembrane region" description="Helical" evidence="19">
    <location>
        <begin position="53"/>
        <end position="75"/>
    </location>
</feature>
<sequence>MTRRTTGSVSEVRSRFASSDSMGSSSGLGYSRLQDGFIDSQFRLPEQTIPWKAIGLATILFVLGSTLIIVGALLLSGFISAEYSDRTWPVLILGIIMFIPGFYHVRIAYYAFKGYQGYSFDDIPDFN</sequence>
<evidence type="ECO:0000313" key="21">
    <source>
        <dbReference type="Proteomes" id="UP000030764"/>
    </source>
</evidence>
<accession>A0A085ME37</accession>
<evidence type="ECO:0000256" key="18">
    <source>
        <dbReference type="SAM" id="MobiDB-lite"/>
    </source>
</evidence>
<dbReference type="InterPro" id="IPR008590">
    <property type="entry name" value="TMEM_230/134"/>
</dbReference>
<dbReference type="AlphaFoldDB" id="A0A085ME37"/>
<keyword evidence="15" id="KW-0968">Cytoplasmic vesicle</keyword>
<dbReference type="EMBL" id="KL363199">
    <property type="protein sequence ID" value="KFD55483.1"/>
    <property type="molecule type" value="Genomic_DNA"/>
</dbReference>
<evidence type="ECO:0000256" key="14">
    <source>
        <dbReference type="ARBA" id="ARBA00023136"/>
    </source>
</evidence>
<keyword evidence="21" id="KW-1185">Reference proteome</keyword>
<comment type="subcellular location">
    <subcellularLocation>
        <location evidence="5">Cytoplasmic vesicle</location>
        <location evidence="5">Autophagosome</location>
    </subcellularLocation>
    <subcellularLocation>
        <location evidence="3">Cytoplasmic vesicle</location>
        <location evidence="3">Secretory vesicle</location>
        <location evidence="3">Synaptic vesicle</location>
    </subcellularLocation>
    <subcellularLocation>
        <location evidence="4">Early endosome</location>
    </subcellularLocation>
    <subcellularLocation>
        <location evidence="6">Golgi apparatus</location>
        <location evidence="6">trans-Golgi network</location>
    </subcellularLocation>
    <subcellularLocation>
        <location evidence="7">Late endosome</location>
    </subcellularLocation>
    <subcellularLocation>
        <location evidence="1">Membrane</location>
        <topology evidence="1">Multi-pass membrane protein</topology>
    </subcellularLocation>
    <subcellularLocation>
        <location evidence="2">Recycling endosome</location>
    </subcellularLocation>
</comment>
<gene>
    <name evidence="20" type="ORF">M513_03535</name>
</gene>
<dbReference type="GO" id="GO:0005794">
    <property type="term" value="C:Golgi apparatus"/>
    <property type="evidence" value="ECO:0007669"/>
    <property type="project" value="UniProtKB-SubCell"/>
</dbReference>
<dbReference type="GO" id="GO:0016020">
    <property type="term" value="C:membrane"/>
    <property type="evidence" value="ECO:0007669"/>
    <property type="project" value="UniProtKB-SubCell"/>
</dbReference>